<reference evidence="6 7" key="1">
    <citation type="journal article" date="2012" name="J. Am. Chem. Soc.">
        <title>Bacterial biosynthesis and maturation of the didemnin anti-cancer agents.</title>
        <authorList>
            <person name="Xu Y."/>
            <person name="Kersten R.D."/>
            <person name="Nam S.J."/>
            <person name="Lu L."/>
            <person name="Al-Suwailem A.M."/>
            <person name="Zheng H."/>
            <person name="Fenical W."/>
            <person name="Dorrestein P.C."/>
            <person name="Moore B.S."/>
            <person name="Qian P.Y."/>
        </authorList>
    </citation>
    <scope>NUCLEOTIDE SEQUENCE [LARGE SCALE GENOMIC DNA]</scope>
    <source>
        <strain evidence="6 7">KA081020-065</strain>
    </source>
</reference>
<dbReference type="InterPro" id="IPR000847">
    <property type="entry name" value="LysR_HTH_N"/>
</dbReference>
<dbReference type="STRING" id="1110502.TMO_3299"/>
<evidence type="ECO:0000256" key="3">
    <source>
        <dbReference type="ARBA" id="ARBA00023125"/>
    </source>
</evidence>
<name>I3TQU9_TISMK</name>
<evidence type="ECO:0000256" key="2">
    <source>
        <dbReference type="ARBA" id="ARBA00023015"/>
    </source>
</evidence>
<dbReference type="PANTHER" id="PTHR30579:SF7">
    <property type="entry name" value="HTH-TYPE TRANSCRIPTIONAL REGULATOR LRHA-RELATED"/>
    <property type="match status" value="1"/>
</dbReference>
<comment type="similarity">
    <text evidence="1">Belongs to the LysR transcriptional regulatory family.</text>
</comment>
<dbReference type="InterPro" id="IPR036390">
    <property type="entry name" value="WH_DNA-bd_sf"/>
</dbReference>
<dbReference type="Pfam" id="PF03466">
    <property type="entry name" value="LysR_substrate"/>
    <property type="match status" value="1"/>
</dbReference>
<evidence type="ECO:0000259" key="5">
    <source>
        <dbReference type="PROSITE" id="PS50931"/>
    </source>
</evidence>
<dbReference type="Gene3D" id="3.40.190.10">
    <property type="entry name" value="Periplasmic binding protein-like II"/>
    <property type="match status" value="2"/>
</dbReference>
<evidence type="ECO:0000256" key="1">
    <source>
        <dbReference type="ARBA" id="ARBA00009437"/>
    </source>
</evidence>
<dbReference type="Pfam" id="PF00126">
    <property type="entry name" value="HTH_1"/>
    <property type="match status" value="1"/>
</dbReference>
<dbReference type="FunFam" id="1.10.10.10:FF:000001">
    <property type="entry name" value="LysR family transcriptional regulator"/>
    <property type="match status" value="1"/>
</dbReference>
<dbReference type="PROSITE" id="PS50931">
    <property type="entry name" value="HTH_LYSR"/>
    <property type="match status" value="1"/>
</dbReference>
<evidence type="ECO:0000313" key="6">
    <source>
        <dbReference type="EMBL" id="AFK55137.1"/>
    </source>
</evidence>
<accession>I3TQU9</accession>
<keyword evidence="4" id="KW-0804">Transcription</keyword>
<dbReference type="Proteomes" id="UP000005258">
    <property type="component" value="Chromosome"/>
</dbReference>
<dbReference type="AlphaFoldDB" id="I3TQU9"/>
<dbReference type="InterPro" id="IPR036388">
    <property type="entry name" value="WH-like_DNA-bd_sf"/>
</dbReference>
<organism evidence="6 7">
    <name type="scientific">Tistrella mobilis (strain KA081020-065)</name>
    <dbReference type="NCBI Taxonomy" id="1110502"/>
    <lineage>
        <taxon>Bacteria</taxon>
        <taxon>Pseudomonadati</taxon>
        <taxon>Pseudomonadota</taxon>
        <taxon>Alphaproteobacteria</taxon>
        <taxon>Geminicoccales</taxon>
        <taxon>Geminicoccaceae</taxon>
        <taxon>Tistrella</taxon>
    </lineage>
</organism>
<dbReference type="SUPFAM" id="SSF53850">
    <property type="entry name" value="Periplasmic binding protein-like II"/>
    <property type="match status" value="1"/>
</dbReference>
<protein>
    <submittedName>
        <fullName evidence="6">HTH-type transcriptional regulator</fullName>
    </submittedName>
</protein>
<dbReference type="PRINTS" id="PR00039">
    <property type="entry name" value="HTHLYSR"/>
</dbReference>
<proteinExistence type="inferred from homology"/>
<dbReference type="KEGG" id="tmo:TMO_3299"/>
<dbReference type="EMBL" id="CP003236">
    <property type="protein sequence ID" value="AFK55137.1"/>
    <property type="molecule type" value="Genomic_DNA"/>
</dbReference>
<dbReference type="SUPFAM" id="SSF46785">
    <property type="entry name" value="Winged helix' DNA-binding domain"/>
    <property type="match status" value="1"/>
</dbReference>
<keyword evidence="2" id="KW-0805">Transcription regulation</keyword>
<dbReference type="eggNOG" id="COG0583">
    <property type="taxonomic scope" value="Bacteria"/>
</dbReference>
<dbReference type="GO" id="GO:0003700">
    <property type="term" value="F:DNA-binding transcription factor activity"/>
    <property type="evidence" value="ECO:0007669"/>
    <property type="project" value="InterPro"/>
</dbReference>
<dbReference type="GO" id="GO:0003677">
    <property type="term" value="F:DNA binding"/>
    <property type="evidence" value="ECO:0007669"/>
    <property type="project" value="UniProtKB-KW"/>
</dbReference>
<dbReference type="InterPro" id="IPR050176">
    <property type="entry name" value="LTTR"/>
</dbReference>
<dbReference type="HOGENOM" id="CLU_039613_1_4_5"/>
<gene>
    <name evidence="6" type="primary">pecT</name>
    <name evidence="6" type="ordered locus">TMO_3299</name>
</gene>
<dbReference type="PATRIC" id="fig|1110502.3.peg.3381"/>
<dbReference type="PANTHER" id="PTHR30579">
    <property type="entry name" value="TRANSCRIPTIONAL REGULATOR"/>
    <property type="match status" value="1"/>
</dbReference>
<dbReference type="InterPro" id="IPR005119">
    <property type="entry name" value="LysR_subst-bd"/>
</dbReference>
<dbReference type="Gene3D" id="1.10.10.10">
    <property type="entry name" value="Winged helix-like DNA-binding domain superfamily/Winged helix DNA-binding domain"/>
    <property type="match status" value="1"/>
</dbReference>
<keyword evidence="7" id="KW-1185">Reference proteome</keyword>
<evidence type="ECO:0000256" key="4">
    <source>
        <dbReference type="ARBA" id="ARBA00023163"/>
    </source>
</evidence>
<keyword evidence="3" id="KW-0238">DNA-binding</keyword>
<evidence type="ECO:0000313" key="7">
    <source>
        <dbReference type="Proteomes" id="UP000005258"/>
    </source>
</evidence>
<feature type="domain" description="HTH lysR-type" evidence="5">
    <location>
        <begin position="27"/>
        <end position="84"/>
    </location>
</feature>
<sequence>MTSMGTAELALARAGLPGRPDPVLPALDIDLLRALVAVIDQGGFTAAAERLNLTQSAVSMQLKRLEDRLDRRLVERDRRGVRPTADGEVLIGYARRMLALNDEAVLRLLDAGARGRVRIGAPDDYASVFLPPIIARFAAANPRVEIEVRCALSRELEAELAQGGHDLILVTRRDGHGGGSLVRREPLVWAAAADHRPETAETVPLALFPEGCAFRPHALSALDRAQKPWRVALTSGSLSGIQSAVASGLALTALARSTVPPDWRILGSEDGFPALPTVDIALKTAERPSEPVRLMVRHLLDALGAPTIVPPVPIARPMTLPDPVSG</sequence>